<dbReference type="PANTHER" id="PTHR44427:SF1">
    <property type="entry name" value="CARCINOEMBRYONIC ANTIGEN-RELATED CELL ADHESION MOLECULE 1"/>
    <property type="match status" value="1"/>
</dbReference>
<dbReference type="InterPro" id="IPR003599">
    <property type="entry name" value="Ig_sub"/>
</dbReference>
<evidence type="ECO:0000313" key="9">
    <source>
        <dbReference type="EMBL" id="KAJ1133214.1"/>
    </source>
</evidence>
<dbReference type="EMBL" id="JANPWB010000011">
    <property type="protein sequence ID" value="KAJ1133214.1"/>
    <property type="molecule type" value="Genomic_DNA"/>
</dbReference>
<protein>
    <recommendedName>
        <fullName evidence="8">Ig-like domain-containing protein</fullName>
    </recommendedName>
</protein>
<dbReference type="PANTHER" id="PTHR44427">
    <property type="entry name" value="CARCINOEMBRYONIC ANTIGEN-RELATED CELL ADHESION MOLECULE 19"/>
    <property type="match status" value="1"/>
</dbReference>
<evidence type="ECO:0000256" key="5">
    <source>
        <dbReference type="SAM" id="MobiDB-lite"/>
    </source>
</evidence>
<dbReference type="InterPro" id="IPR013106">
    <property type="entry name" value="Ig_V-set"/>
</dbReference>
<organism evidence="9 10">
    <name type="scientific">Pleurodeles waltl</name>
    <name type="common">Iberian ribbed newt</name>
    <dbReference type="NCBI Taxonomy" id="8319"/>
    <lineage>
        <taxon>Eukaryota</taxon>
        <taxon>Metazoa</taxon>
        <taxon>Chordata</taxon>
        <taxon>Craniata</taxon>
        <taxon>Vertebrata</taxon>
        <taxon>Euteleostomi</taxon>
        <taxon>Amphibia</taxon>
        <taxon>Batrachia</taxon>
        <taxon>Caudata</taxon>
        <taxon>Salamandroidea</taxon>
        <taxon>Salamandridae</taxon>
        <taxon>Pleurodelinae</taxon>
        <taxon>Pleurodeles</taxon>
    </lineage>
</organism>
<feature type="domain" description="Ig-like" evidence="8">
    <location>
        <begin position="146"/>
        <end position="230"/>
    </location>
</feature>
<feature type="compositionally biased region" description="Polar residues" evidence="5">
    <location>
        <begin position="370"/>
        <end position="388"/>
    </location>
</feature>
<dbReference type="GO" id="GO:1990782">
    <property type="term" value="F:protein tyrosine kinase binding"/>
    <property type="evidence" value="ECO:0007669"/>
    <property type="project" value="TreeGrafter"/>
</dbReference>
<proteinExistence type="inferred from homology"/>
<comment type="caution">
    <text evidence="9">The sequence shown here is derived from an EMBL/GenBank/DDBJ whole genome shotgun (WGS) entry which is preliminary data.</text>
</comment>
<feature type="transmembrane region" description="Helical" evidence="6">
    <location>
        <begin position="335"/>
        <end position="358"/>
    </location>
</feature>
<evidence type="ECO:0000256" key="3">
    <source>
        <dbReference type="ARBA" id="ARBA00023319"/>
    </source>
</evidence>
<name>A0AAV7PZ23_PLEWA</name>
<dbReference type="InterPro" id="IPR050831">
    <property type="entry name" value="CEA_cell_adhesion"/>
</dbReference>
<dbReference type="InterPro" id="IPR036179">
    <property type="entry name" value="Ig-like_dom_sf"/>
</dbReference>
<keyword evidence="3" id="KW-0393">Immunoglobulin domain</keyword>
<reference evidence="9" key="1">
    <citation type="journal article" date="2022" name="bioRxiv">
        <title>Sequencing and chromosome-scale assembly of the giantPleurodeles waltlgenome.</title>
        <authorList>
            <person name="Brown T."/>
            <person name="Elewa A."/>
            <person name="Iarovenko S."/>
            <person name="Subramanian E."/>
            <person name="Araus A.J."/>
            <person name="Petzold A."/>
            <person name="Susuki M."/>
            <person name="Suzuki K.-i.T."/>
            <person name="Hayashi T."/>
            <person name="Toyoda A."/>
            <person name="Oliveira C."/>
            <person name="Osipova E."/>
            <person name="Leigh N.D."/>
            <person name="Simon A."/>
            <person name="Yun M.H."/>
        </authorList>
    </citation>
    <scope>NUCLEOTIDE SEQUENCE</scope>
    <source>
        <strain evidence="9">20211129_DDA</strain>
        <tissue evidence="9">Liver</tissue>
    </source>
</reference>
<dbReference type="Pfam" id="PF13927">
    <property type="entry name" value="Ig_3"/>
    <property type="match status" value="2"/>
</dbReference>
<evidence type="ECO:0000259" key="8">
    <source>
        <dbReference type="PROSITE" id="PS50835"/>
    </source>
</evidence>
<dbReference type="AlphaFoldDB" id="A0AAV7PZ23"/>
<feature type="region of interest" description="Disordered" evidence="5">
    <location>
        <begin position="364"/>
        <end position="391"/>
    </location>
</feature>
<feature type="region of interest" description="Disordered" evidence="5">
    <location>
        <begin position="403"/>
        <end position="426"/>
    </location>
</feature>
<keyword evidence="6" id="KW-0472">Membrane</keyword>
<keyword evidence="6" id="KW-1133">Transmembrane helix</keyword>
<dbReference type="SMART" id="SM00409">
    <property type="entry name" value="IG"/>
    <property type="match status" value="3"/>
</dbReference>
<gene>
    <name evidence="9" type="ORF">NDU88_011511</name>
</gene>
<accession>A0AAV7PZ23</accession>
<keyword evidence="10" id="KW-1185">Reference proteome</keyword>
<sequence length="426" mass="44902">MGLSCGPRGSLPWSHALKTLTLAVCLGVCILRASAQGAGAEVIDAAVGETATIPAPVTVKTFSFSWYRGTAVAASQLICTYFVSSPEQVNGPQYTGRESGRPDGALQIRDLRTNYTGNYTVNVIVSGASPVEATRQLRVSELVTKPTVKYVSSQLVENRGPVEITCDTPSVPVTIFWSFNGSQTLPGNIILSPDNRTLTISNVSRGDSGIYQCTALNPVSNSTSDPQTLTVAYGPENVKITPPGSQLLQVGNKLSLSCTAQSVPEVQYQWFLNDTNLNRPGNTYTVEKVSSQNYGNYTCVAHNTYTSLSANTSVFITVNGTDPSSGGSPDLSGGAIAGIVIGVLAVIIVVCVLVYIFVIKKPASGHPPEGSTTDAASSKNAASTNPKVNGTAEDIQYSSVNFMPKGSTPLKPISNENTVYSEVRRS</sequence>
<dbReference type="CDD" id="cd12087">
    <property type="entry name" value="TM_EGFR-like"/>
    <property type="match status" value="1"/>
</dbReference>
<dbReference type="Pfam" id="PF07686">
    <property type="entry name" value="V-set"/>
    <property type="match status" value="1"/>
</dbReference>
<dbReference type="InterPro" id="IPR007110">
    <property type="entry name" value="Ig-like_dom"/>
</dbReference>
<evidence type="ECO:0000256" key="1">
    <source>
        <dbReference type="ARBA" id="ARBA00022729"/>
    </source>
</evidence>
<evidence type="ECO:0000313" key="10">
    <source>
        <dbReference type="Proteomes" id="UP001066276"/>
    </source>
</evidence>
<evidence type="ECO:0000256" key="4">
    <source>
        <dbReference type="ARBA" id="ARBA00038222"/>
    </source>
</evidence>
<feature type="domain" description="Ig-like" evidence="8">
    <location>
        <begin position="235"/>
        <end position="317"/>
    </location>
</feature>
<evidence type="ECO:0000256" key="2">
    <source>
        <dbReference type="ARBA" id="ARBA00023180"/>
    </source>
</evidence>
<feature type="signal peptide" evidence="7">
    <location>
        <begin position="1"/>
        <end position="40"/>
    </location>
</feature>
<dbReference type="Proteomes" id="UP001066276">
    <property type="component" value="Chromosome 7"/>
</dbReference>
<dbReference type="GO" id="GO:0002682">
    <property type="term" value="P:regulation of immune system process"/>
    <property type="evidence" value="ECO:0007669"/>
    <property type="project" value="TreeGrafter"/>
</dbReference>
<evidence type="ECO:0000256" key="6">
    <source>
        <dbReference type="SAM" id="Phobius"/>
    </source>
</evidence>
<dbReference type="SUPFAM" id="SSF48726">
    <property type="entry name" value="Immunoglobulin"/>
    <property type="match status" value="3"/>
</dbReference>
<dbReference type="Gene3D" id="2.60.40.10">
    <property type="entry name" value="Immunoglobulins"/>
    <property type="match status" value="3"/>
</dbReference>
<dbReference type="InterPro" id="IPR013783">
    <property type="entry name" value="Ig-like_fold"/>
</dbReference>
<keyword evidence="1 7" id="KW-0732">Signal</keyword>
<dbReference type="PROSITE" id="PS50835">
    <property type="entry name" value="IG_LIKE"/>
    <property type="match status" value="2"/>
</dbReference>
<keyword evidence="2" id="KW-0325">Glycoprotein</keyword>
<dbReference type="GO" id="GO:0005886">
    <property type="term" value="C:plasma membrane"/>
    <property type="evidence" value="ECO:0007669"/>
    <property type="project" value="TreeGrafter"/>
</dbReference>
<dbReference type="SMART" id="SM00408">
    <property type="entry name" value="IGc2"/>
    <property type="match status" value="2"/>
</dbReference>
<feature type="chain" id="PRO_5043664255" description="Ig-like domain-containing protein" evidence="7">
    <location>
        <begin position="41"/>
        <end position="426"/>
    </location>
</feature>
<dbReference type="GO" id="GO:0009986">
    <property type="term" value="C:cell surface"/>
    <property type="evidence" value="ECO:0007669"/>
    <property type="project" value="TreeGrafter"/>
</dbReference>
<dbReference type="GO" id="GO:0007165">
    <property type="term" value="P:signal transduction"/>
    <property type="evidence" value="ECO:0007669"/>
    <property type="project" value="TreeGrafter"/>
</dbReference>
<comment type="similarity">
    <text evidence="4">Belongs to the immunoglobulin superfamily. CEA family.</text>
</comment>
<dbReference type="InterPro" id="IPR003598">
    <property type="entry name" value="Ig_sub2"/>
</dbReference>
<keyword evidence="6" id="KW-0812">Transmembrane</keyword>
<evidence type="ECO:0000256" key="7">
    <source>
        <dbReference type="SAM" id="SignalP"/>
    </source>
</evidence>